<evidence type="ECO:0000313" key="2">
    <source>
        <dbReference type="EMBL" id="MDN4533908.1"/>
    </source>
</evidence>
<protein>
    <submittedName>
        <fullName evidence="2">YozE family protein</fullName>
    </submittedName>
</protein>
<gene>
    <name evidence="4" type="ORF">BU607_10310</name>
    <name evidence="3" type="ORF">CD158_05705</name>
    <name evidence="2" type="ORF">QYH67_10120</name>
</gene>
<evidence type="ECO:0000313" key="3">
    <source>
        <dbReference type="EMBL" id="PNZ67539.1"/>
    </source>
</evidence>
<evidence type="ECO:0000313" key="6">
    <source>
        <dbReference type="Proteomes" id="UP000242694"/>
    </source>
</evidence>
<dbReference type="EMBL" id="PZDI01000075">
    <property type="protein sequence ID" value="PTH12921.1"/>
    <property type="molecule type" value="Genomic_DNA"/>
</dbReference>
<dbReference type="InterPro" id="IPR036806">
    <property type="entry name" value="YozE_SAM-like_sf"/>
</dbReference>
<name>A0AAP8PQF0_9STAP</name>
<organism evidence="3 5">
    <name type="scientific">Staphylococcus auricularis</name>
    <dbReference type="NCBI Taxonomy" id="29379"/>
    <lineage>
        <taxon>Bacteria</taxon>
        <taxon>Bacillati</taxon>
        <taxon>Bacillota</taxon>
        <taxon>Bacilli</taxon>
        <taxon>Bacillales</taxon>
        <taxon>Staphylococcaceae</taxon>
        <taxon>Staphylococcus</taxon>
    </lineage>
</organism>
<evidence type="ECO:0000313" key="5">
    <source>
        <dbReference type="Proteomes" id="UP000242470"/>
    </source>
</evidence>
<dbReference type="RefSeq" id="WP_059106370.1">
    <property type="nucleotide sequence ID" value="NZ_AP024589.1"/>
</dbReference>
<reference evidence="4 6" key="1">
    <citation type="journal article" date="2016" name="Front. Microbiol.">
        <title>Comprehensive Phylogenetic Analysis of Bovine Non-aureus Staphylococci Species Based on Whole-Genome Sequencing.</title>
        <authorList>
            <person name="Naushad S."/>
            <person name="Barkema H.W."/>
            <person name="Luby C."/>
            <person name="Condas L.A."/>
            <person name="Nobrega D.B."/>
            <person name="Carson D.A."/>
            <person name="De Buck J."/>
        </authorList>
    </citation>
    <scope>NUCLEOTIDE SEQUENCE [LARGE SCALE GENOMIC DNA]</scope>
    <source>
        <strain evidence="4 6">SNUC 993</strain>
    </source>
</reference>
<accession>A0AAP8PQF0</accession>
<dbReference type="SUPFAM" id="SSF140652">
    <property type="entry name" value="YozE-like"/>
    <property type="match status" value="1"/>
</dbReference>
<proteinExistence type="predicted"/>
<feature type="domain" description="YozE SAM-like" evidence="1">
    <location>
        <begin position="2"/>
        <end position="65"/>
    </location>
</feature>
<reference evidence="3 5" key="2">
    <citation type="submission" date="2017-08" db="EMBL/GenBank/DDBJ databases">
        <title>Draft genome sequences of 64 type strains of genus Staph aureus.</title>
        <authorList>
            <person name="Cole K."/>
            <person name="Golubchik T."/>
            <person name="Russell J."/>
            <person name="Foster D."/>
            <person name="Llewelyn M."/>
            <person name="Wilson D."/>
            <person name="Crook D."/>
            <person name="Paul J."/>
        </authorList>
    </citation>
    <scope>NUCLEOTIDE SEQUENCE [LARGE SCALE GENOMIC DNA]</scope>
    <source>
        <strain evidence="3 5">NCTC 12101</strain>
    </source>
</reference>
<dbReference type="Proteomes" id="UP001171687">
    <property type="component" value="Unassembled WGS sequence"/>
</dbReference>
<dbReference type="Proteomes" id="UP000242470">
    <property type="component" value="Unassembled WGS sequence"/>
</dbReference>
<sequence>MSFYDFAVDFIGDDTPLGTLALSITLDKDFPRNETNHQRLSDYFYGTYVDHELLEIANRALSLYLYNKAVEF</sequence>
<comment type="caution">
    <text evidence="3">The sequence shown here is derived from an EMBL/GenBank/DDBJ whole genome shotgun (WGS) entry which is preliminary data.</text>
</comment>
<dbReference type="AlphaFoldDB" id="A0AAP8PQF0"/>
<keyword evidence="6" id="KW-1185">Reference proteome</keyword>
<reference evidence="2" key="4">
    <citation type="submission" date="2023-07" db="EMBL/GenBank/DDBJ databases">
        <title>Evaluation of the beneficial properties of pineapple isolates.</title>
        <authorList>
            <person name="Adefiranye O."/>
        </authorList>
    </citation>
    <scope>NUCLEOTIDE SEQUENCE</scope>
    <source>
        <strain evidence="2">PAPLE_T1</strain>
    </source>
</reference>
<evidence type="ECO:0000259" key="1">
    <source>
        <dbReference type="Pfam" id="PF06855"/>
    </source>
</evidence>
<dbReference type="EMBL" id="JAUHQC010000013">
    <property type="protein sequence ID" value="MDN4533908.1"/>
    <property type="molecule type" value="Genomic_DNA"/>
</dbReference>
<dbReference type="InterPro" id="IPR023089">
    <property type="entry name" value="YozE_SAM-like"/>
</dbReference>
<dbReference type="EMBL" id="PPQW01000028">
    <property type="protein sequence ID" value="PNZ67539.1"/>
    <property type="molecule type" value="Genomic_DNA"/>
</dbReference>
<evidence type="ECO:0000313" key="4">
    <source>
        <dbReference type="EMBL" id="PTH12921.1"/>
    </source>
</evidence>
<dbReference type="Pfam" id="PF06855">
    <property type="entry name" value="YozE_SAM_like"/>
    <property type="match status" value="1"/>
</dbReference>
<reference evidence="4" key="3">
    <citation type="submission" date="2018-03" db="EMBL/GenBank/DDBJ databases">
        <authorList>
            <person name="Naushad S."/>
        </authorList>
    </citation>
    <scope>NUCLEOTIDE SEQUENCE</scope>
    <source>
        <strain evidence="4">SNUC 993</strain>
    </source>
</reference>
<dbReference type="GeneID" id="64982754"/>
<dbReference type="Gene3D" id="1.10.150.260">
    <property type="entry name" value="YozE SAM-like"/>
    <property type="match status" value="1"/>
</dbReference>
<dbReference type="Proteomes" id="UP000242694">
    <property type="component" value="Unassembled WGS sequence"/>
</dbReference>